<reference evidence="1" key="2">
    <citation type="submission" date="2018-03" db="EMBL/GenBank/DDBJ databases">
        <title>The Triticum urartu genome reveals the dynamic nature of wheat genome evolution.</title>
        <authorList>
            <person name="Ling H."/>
            <person name="Ma B."/>
            <person name="Shi X."/>
            <person name="Liu H."/>
            <person name="Dong L."/>
            <person name="Sun H."/>
            <person name="Cao Y."/>
            <person name="Gao Q."/>
            <person name="Zheng S."/>
            <person name="Li Y."/>
            <person name="Yu Y."/>
            <person name="Du H."/>
            <person name="Qi M."/>
            <person name="Li Y."/>
            <person name="Yu H."/>
            <person name="Cui Y."/>
            <person name="Wang N."/>
            <person name="Chen C."/>
            <person name="Wu H."/>
            <person name="Zhao Y."/>
            <person name="Zhang J."/>
            <person name="Li Y."/>
            <person name="Zhou W."/>
            <person name="Zhang B."/>
            <person name="Hu W."/>
            <person name="Eijk M."/>
            <person name="Tang J."/>
            <person name="Witsenboer H."/>
            <person name="Zhao S."/>
            <person name="Li Z."/>
            <person name="Zhang A."/>
            <person name="Wang D."/>
            <person name="Liang C."/>
        </authorList>
    </citation>
    <scope>NUCLEOTIDE SEQUENCE [LARGE SCALE GENOMIC DNA]</scope>
    <source>
        <strain evidence="1">cv. G1812</strain>
    </source>
</reference>
<organism evidence="1 2">
    <name type="scientific">Triticum urartu</name>
    <name type="common">Red wild einkorn</name>
    <name type="synonym">Crithodium urartu</name>
    <dbReference type="NCBI Taxonomy" id="4572"/>
    <lineage>
        <taxon>Eukaryota</taxon>
        <taxon>Viridiplantae</taxon>
        <taxon>Streptophyta</taxon>
        <taxon>Embryophyta</taxon>
        <taxon>Tracheophyta</taxon>
        <taxon>Spermatophyta</taxon>
        <taxon>Magnoliopsida</taxon>
        <taxon>Liliopsida</taxon>
        <taxon>Poales</taxon>
        <taxon>Poaceae</taxon>
        <taxon>BOP clade</taxon>
        <taxon>Pooideae</taxon>
        <taxon>Triticodae</taxon>
        <taxon>Triticeae</taxon>
        <taxon>Triticinae</taxon>
        <taxon>Triticum</taxon>
    </lineage>
</organism>
<evidence type="ECO:0000313" key="2">
    <source>
        <dbReference type="Proteomes" id="UP000015106"/>
    </source>
</evidence>
<accession>A0A8R7U0H3</accession>
<name>A0A8R7U0H3_TRIUA</name>
<dbReference type="Proteomes" id="UP000015106">
    <property type="component" value="Chromosome 3"/>
</dbReference>
<protein>
    <submittedName>
        <fullName evidence="1">Uncharacterized protein</fullName>
    </submittedName>
</protein>
<reference evidence="2" key="1">
    <citation type="journal article" date="2013" name="Nature">
        <title>Draft genome of the wheat A-genome progenitor Triticum urartu.</title>
        <authorList>
            <person name="Ling H.Q."/>
            <person name="Zhao S."/>
            <person name="Liu D."/>
            <person name="Wang J."/>
            <person name="Sun H."/>
            <person name="Zhang C."/>
            <person name="Fan H."/>
            <person name="Li D."/>
            <person name="Dong L."/>
            <person name="Tao Y."/>
            <person name="Gao C."/>
            <person name="Wu H."/>
            <person name="Li Y."/>
            <person name="Cui Y."/>
            <person name="Guo X."/>
            <person name="Zheng S."/>
            <person name="Wang B."/>
            <person name="Yu K."/>
            <person name="Liang Q."/>
            <person name="Yang W."/>
            <person name="Lou X."/>
            <person name="Chen J."/>
            <person name="Feng M."/>
            <person name="Jian J."/>
            <person name="Zhang X."/>
            <person name="Luo G."/>
            <person name="Jiang Y."/>
            <person name="Liu J."/>
            <person name="Wang Z."/>
            <person name="Sha Y."/>
            <person name="Zhang B."/>
            <person name="Wu H."/>
            <person name="Tang D."/>
            <person name="Shen Q."/>
            <person name="Xue P."/>
            <person name="Zou S."/>
            <person name="Wang X."/>
            <person name="Liu X."/>
            <person name="Wang F."/>
            <person name="Yang Y."/>
            <person name="An X."/>
            <person name="Dong Z."/>
            <person name="Zhang K."/>
            <person name="Zhang X."/>
            <person name="Luo M.C."/>
            <person name="Dvorak J."/>
            <person name="Tong Y."/>
            <person name="Wang J."/>
            <person name="Yang H."/>
            <person name="Li Z."/>
            <person name="Wang D."/>
            <person name="Zhang A."/>
            <person name="Wang J."/>
        </authorList>
    </citation>
    <scope>NUCLEOTIDE SEQUENCE</scope>
    <source>
        <strain evidence="2">cv. G1812</strain>
    </source>
</reference>
<dbReference type="Gramene" id="TuG1812G0300004466.01.T01">
    <property type="protein sequence ID" value="TuG1812G0300004466.01.T01.cds353199"/>
    <property type="gene ID" value="TuG1812G0300004466.01"/>
</dbReference>
<dbReference type="AlphaFoldDB" id="A0A8R7U0H3"/>
<dbReference type="EnsemblPlants" id="TuG1812G0300004466.01.T01">
    <property type="protein sequence ID" value="TuG1812G0300004466.01.T01.cds353199"/>
    <property type="gene ID" value="TuG1812G0300004466.01"/>
</dbReference>
<evidence type="ECO:0000313" key="1">
    <source>
        <dbReference type="EnsemblPlants" id="TuG1812G0300004466.01.T01.cds353199"/>
    </source>
</evidence>
<proteinExistence type="predicted"/>
<keyword evidence="2" id="KW-1185">Reference proteome</keyword>
<sequence>MICPFASQLQIKFILKFCDTVDACSICTLTSYPQPHMD</sequence>
<reference evidence="1" key="3">
    <citation type="submission" date="2022-06" db="UniProtKB">
        <authorList>
            <consortium name="EnsemblPlants"/>
        </authorList>
    </citation>
    <scope>IDENTIFICATION</scope>
</reference>